<evidence type="ECO:0000313" key="2">
    <source>
        <dbReference type="EnsemblPlants" id="OBART07G03980.1"/>
    </source>
</evidence>
<dbReference type="HOGENOM" id="CLU_2200983_0_0_1"/>
<protein>
    <submittedName>
        <fullName evidence="2">Uncharacterized protein</fullName>
    </submittedName>
</protein>
<sequence length="108" mass="10741">MSSSSSSPAPPHVVEDCLGIVQLLSDGTVTRSGDYSSISLMRDFATGTPSPDLASPAREAGSPPVALCGGRRVDEGSGQRAAGGMGGRGRRASAAVGPASLSKLWAVA</sequence>
<dbReference type="EnsemblPlants" id="OBART07G03980.1">
    <property type="protein sequence ID" value="OBART07G03980.1"/>
    <property type="gene ID" value="OBART07G03980"/>
</dbReference>
<organism evidence="2">
    <name type="scientific">Oryza barthii</name>
    <dbReference type="NCBI Taxonomy" id="65489"/>
    <lineage>
        <taxon>Eukaryota</taxon>
        <taxon>Viridiplantae</taxon>
        <taxon>Streptophyta</taxon>
        <taxon>Embryophyta</taxon>
        <taxon>Tracheophyta</taxon>
        <taxon>Spermatophyta</taxon>
        <taxon>Magnoliopsida</taxon>
        <taxon>Liliopsida</taxon>
        <taxon>Poales</taxon>
        <taxon>Poaceae</taxon>
        <taxon>BOP clade</taxon>
        <taxon>Oryzoideae</taxon>
        <taxon>Oryzeae</taxon>
        <taxon>Oryzinae</taxon>
        <taxon>Oryza</taxon>
    </lineage>
</organism>
<dbReference type="Proteomes" id="UP000026960">
    <property type="component" value="Chromosome 7"/>
</dbReference>
<dbReference type="STRING" id="65489.A0A0D3GML1"/>
<name>A0A0D3GML1_9ORYZ</name>
<evidence type="ECO:0000313" key="3">
    <source>
        <dbReference type="Proteomes" id="UP000026960"/>
    </source>
</evidence>
<reference evidence="2" key="1">
    <citation type="journal article" date="2009" name="Rice">
        <title>De Novo Next Generation Sequencing of Plant Genomes.</title>
        <authorList>
            <person name="Rounsley S."/>
            <person name="Marri P.R."/>
            <person name="Yu Y."/>
            <person name="He R."/>
            <person name="Sisneros N."/>
            <person name="Goicoechea J.L."/>
            <person name="Lee S.J."/>
            <person name="Angelova A."/>
            <person name="Kudrna D."/>
            <person name="Luo M."/>
            <person name="Affourtit J."/>
            <person name="Desany B."/>
            <person name="Knight J."/>
            <person name="Niazi F."/>
            <person name="Egholm M."/>
            <person name="Wing R.A."/>
        </authorList>
    </citation>
    <scope>NUCLEOTIDE SEQUENCE [LARGE SCALE GENOMIC DNA]</scope>
    <source>
        <strain evidence="2">cv. IRGC 105608</strain>
    </source>
</reference>
<accession>A0A0D3GML1</accession>
<evidence type="ECO:0000256" key="1">
    <source>
        <dbReference type="SAM" id="MobiDB-lite"/>
    </source>
</evidence>
<feature type="region of interest" description="Disordered" evidence="1">
    <location>
        <begin position="48"/>
        <end position="93"/>
    </location>
</feature>
<dbReference type="Gramene" id="OBART07G03980.1">
    <property type="protein sequence ID" value="OBART07G03980.1"/>
    <property type="gene ID" value="OBART07G03980"/>
</dbReference>
<dbReference type="AlphaFoldDB" id="A0A0D3GML1"/>
<reference evidence="2" key="2">
    <citation type="submission" date="2015-03" db="UniProtKB">
        <authorList>
            <consortium name="EnsemblPlants"/>
        </authorList>
    </citation>
    <scope>IDENTIFICATION</scope>
</reference>
<dbReference type="PaxDb" id="65489-OBART07G03980.1"/>
<keyword evidence="3" id="KW-1185">Reference proteome</keyword>
<proteinExistence type="predicted"/>